<sequence>MAPVEISSQTPTTLPVEPKVDSITTTPAAAAAAPPLLAGEHTLPASWWHLESVYELEKRAIFHKSWLYCTHASRFTKPGDYYSFNVTGISFFLIKSKTDGQIKAFHNVCRHRAYPVVRKESGTSTVLGCKYHGWSYNADGKLNKAPHFDNVEGFKKEENSLFPIRTHVTPQGLVFVNFSNEDDASVIPFDDWFKGLTNEMNEFDFDDYEYHMSYELHGDFNWKTLMDGYQECYHCPTAHPGLNSAFKMETYKVVPKNRYCRHYAAIKRNEEPEAKEVEDVEEETTEGKSSWFGFGKKTQAPPQQQQQQKQKQEKKKASNPGGEFDGLWVYLFPSNGINCYSPAWYSIRVLPLSAKKTTLQYDIYTKKGIDQETAKEFVDFLQLVEIEDFNLCQLTQKNLNQGIYSSGYLHPEKERGVLYYQGLVRDMVKDHHALEQKTNGGKPVDPASIAPNSKNKEIAELEAICQATECGSGENGSGGEMDW</sequence>
<comment type="catalytic activity">
    <reaction evidence="12">
        <text>choline + 2 reduced [2Fe-2S]-[ferredoxin] + O2 + 2 H(+) = betaine aldehyde hydrate + 2 oxidized [2Fe-2S]-[ferredoxin] + H2O</text>
        <dbReference type="Rhea" id="RHEA:17769"/>
        <dbReference type="Rhea" id="RHEA-COMP:10000"/>
        <dbReference type="Rhea" id="RHEA-COMP:10001"/>
        <dbReference type="ChEBI" id="CHEBI:15354"/>
        <dbReference type="ChEBI" id="CHEBI:15377"/>
        <dbReference type="ChEBI" id="CHEBI:15378"/>
        <dbReference type="ChEBI" id="CHEBI:15379"/>
        <dbReference type="ChEBI" id="CHEBI:15870"/>
        <dbReference type="ChEBI" id="CHEBI:33737"/>
        <dbReference type="ChEBI" id="CHEBI:33738"/>
        <dbReference type="EC" id="1.14.15.7"/>
    </reaction>
</comment>
<dbReference type="AlphaFoldDB" id="A5E3Y8"/>
<dbReference type="Proteomes" id="UP000001996">
    <property type="component" value="Unassembled WGS sequence"/>
</dbReference>
<proteinExistence type="inferred from homology"/>
<keyword evidence="7" id="KW-0001">2Fe-2S</keyword>
<comment type="cofactor">
    <cofactor evidence="1">
        <name>Fe cation</name>
        <dbReference type="ChEBI" id="CHEBI:24875"/>
    </cofactor>
</comment>
<evidence type="ECO:0000256" key="9">
    <source>
        <dbReference type="ARBA" id="ARBA00023002"/>
    </source>
</evidence>
<evidence type="ECO:0000256" key="1">
    <source>
        <dbReference type="ARBA" id="ARBA00001962"/>
    </source>
</evidence>
<dbReference type="GO" id="GO:0019133">
    <property type="term" value="F:choline monooxygenase activity"/>
    <property type="evidence" value="ECO:0007669"/>
    <property type="project" value="UniProtKB-EC"/>
</dbReference>
<dbReference type="OMA" id="SEVECNW"/>
<dbReference type="EMBL" id="CH981529">
    <property type="protein sequence ID" value="EDK46146.1"/>
    <property type="molecule type" value="Genomic_DNA"/>
</dbReference>
<dbReference type="InterPro" id="IPR015879">
    <property type="entry name" value="Ring_hydroxy_dOase_asu_C_dom"/>
</dbReference>
<evidence type="ECO:0000256" key="5">
    <source>
        <dbReference type="ARBA" id="ARBA00012763"/>
    </source>
</evidence>
<dbReference type="Pfam" id="PF00355">
    <property type="entry name" value="Rieske"/>
    <property type="match status" value="1"/>
</dbReference>
<evidence type="ECO:0000256" key="11">
    <source>
        <dbReference type="ARBA" id="ARBA00023014"/>
    </source>
</evidence>
<feature type="domain" description="Rieske" evidence="14">
    <location>
        <begin position="67"/>
        <end position="165"/>
    </location>
</feature>
<dbReference type="GO" id="GO:0019285">
    <property type="term" value="P:glycine betaine biosynthetic process from choline"/>
    <property type="evidence" value="ECO:0007669"/>
    <property type="project" value="UniProtKB-UniPathway"/>
</dbReference>
<evidence type="ECO:0000256" key="2">
    <source>
        <dbReference type="ARBA" id="ARBA00002149"/>
    </source>
</evidence>
<dbReference type="InterPro" id="IPR017941">
    <property type="entry name" value="Rieske_2Fe-2S"/>
</dbReference>
<dbReference type="Gene3D" id="2.102.10.10">
    <property type="entry name" value="Rieske [2Fe-2S] iron-sulphur domain"/>
    <property type="match status" value="1"/>
</dbReference>
<keyword evidence="9" id="KW-0560">Oxidoreductase</keyword>
<keyword evidence="16" id="KW-1185">Reference proteome</keyword>
<organism evidence="15 16">
    <name type="scientific">Lodderomyces elongisporus (strain ATCC 11503 / CBS 2605 / JCM 1781 / NBRC 1676 / NRRL YB-4239)</name>
    <name type="common">Yeast</name>
    <name type="synonym">Saccharomyces elongisporus</name>
    <dbReference type="NCBI Taxonomy" id="379508"/>
    <lineage>
        <taxon>Eukaryota</taxon>
        <taxon>Fungi</taxon>
        <taxon>Dikarya</taxon>
        <taxon>Ascomycota</taxon>
        <taxon>Saccharomycotina</taxon>
        <taxon>Pichiomycetes</taxon>
        <taxon>Debaryomycetaceae</taxon>
        <taxon>Candida/Lodderomyces clade</taxon>
        <taxon>Lodderomyces</taxon>
    </lineage>
</organism>
<feature type="region of interest" description="Disordered" evidence="13">
    <location>
        <begin position="273"/>
        <end position="320"/>
    </location>
</feature>
<comment type="similarity">
    <text evidence="4">Belongs to the choline monooxygenase family.</text>
</comment>
<dbReference type="Pfam" id="PF00848">
    <property type="entry name" value="Ring_hydroxyl_A"/>
    <property type="match status" value="1"/>
</dbReference>
<dbReference type="UniPathway" id="UPA00529">
    <property type="reaction ID" value="UER00430"/>
</dbReference>
<dbReference type="KEGG" id="lel:PVL30_004049"/>
<dbReference type="InterPro" id="IPR001663">
    <property type="entry name" value="Rng_hydr_dOase-A"/>
</dbReference>
<dbReference type="OrthoDB" id="426882at2759"/>
<evidence type="ECO:0000256" key="10">
    <source>
        <dbReference type="ARBA" id="ARBA00023004"/>
    </source>
</evidence>
<protein>
    <recommendedName>
        <fullName evidence="6">Choline monooxygenase, chloroplastic</fullName>
        <ecNumber evidence="5">1.14.15.7</ecNumber>
    </recommendedName>
</protein>
<feature type="compositionally biased region" description="Low complexity" evidence="13">
    <location>
        <begin position="296"/>
        <end position="309"/>
    </location>
</feature>
<evidence type="ECO:0000256" key="6">
    <source>
        <dbReference type="ARBA" id="ARBA00014931"/>
    </source>
</evidence>
<dbReference type="GO" id="GO:0051537">
    <property type="term" value="F:2 iron, 2 sulfur cluster binding"/>
    <property type="evidence" value="ECO:0007669"/>
    <property type="project" value="UniProtKB-KW"/>
</dbReference>
<keyword evidence="8" id="KW-0479">Metal-binding</keyword>
<evidence type="ECO:0000256" key="4">
    <source>
        <dbReference type="ARBA" id="ARBA00010848"/>
    </source>
</evidence>
<name>A5E3Y8_LODEL</name>
<dbReference type="eggNOG" id="ENOG502QQJW">
    <property type="taxonomic scope" value="Eukaryota"/>
</dbReference>
<dbReference type="STRING" id="379508.A5E3Y8"/>
<dbReference type="PANTHER" id="PTHR43756:SF5">
    <property type="entry name" value="CHOLINE MONOOXYGENASE, CHLOROPLASTIC"/>
    <property type="match status" value="1"/>
</dbReference>
<dbReference type="SUPFAM" id="SSF50022">
    <property type="entry name" value="ISP domain"/>
    <property type="match status" value="1"/>
</dbReference>
<evidence type="ECO:0000256" key="3">
    <source>
        <dbReference type="ARBA" id="ARBA00004866"/>
    </source>
</evidence>
<dbReference type="EC" id="1.14.15.7" evidence="5"/>
<evidence type="ECO:0000256" key="12">
    <source>
        <dbReference type="ARBA" id="ARBA00049097"/>
    </source>
</evidence>
<dbReference type="VEuPathDB" id="FungiDB:LELG_04327"/>
<evidence type="ECO:0000313" key="15">
    <source>
        <dbReference type="EMBL" id="EDK46146.1"/>
    </source>
</evidence>
<gene>
    <name evidence="15" type="ORF">LELG_04327</name>
</gene>
<dbReference type="PRINTS" id="PR00090">
    <property type="entry name" value="RNGDIOXGNASE"/>
</dbReference>
<comment type="pathway">
    <text evidence="3">Amine and polyamine biosynthesis; betaine biosynthesis via choline pathway; betaine aldehyde from choline (monooxygenase route): step 1/1.</text>
</comment>
<dbReference type="GeneID" id="5231483"/>
<dbReference type="GO" id="GO:0005506">
    <property type="term" value="F:iron ion binding"/>
    <property type="evidence" value="ECO:0007669"/>
    <property type="project" value="InterPro"/>
</dbReference>
<accession>A5E3Y8</accession>
<dbReference type="InParanoid" id="A5E3Y8"/>
<keyword evidence="10" id="KW-0408">Iron</keyword>
<dbReference type="CDD" id="cd03469">
    <property type="entry name" value="Rieske_RO_Alpha_N"/>
    <property type="match status" value="1"/>
</dbReference>
<keyword evidence="11" id="KW-0411">Iron-sulfur</keyword>
<evidence type="ECO:0000256" key="8">
    <source>
        <dbReference type="ARBA" id="ARBA00022723"/>
    </source>
</evidence>
<evidence type="ECO:0000259" key="14">
    <source>
        <dbReference type="PROSITE" id="PS51296"/>
    </source>
</evidence>
<dbReference type="SUPFAM" id="SSF55961">
    <property type="entry name" value="Bet v1-like"/>
    <property type="match status" value="1"/>
</dbReference>
<comment type="function">
    <text evidence="2">Catalyzes the first step of the osmoprotectant glycine betaine synthesis.</text>
</comment>
<dbReference type="PROSITE" id="PS51296">
    <property type="entry name" value="RIESKE"/>
    <property type="match status" value="1"/>
</dbReference>
<evidence type="ECO:0000313" key="16">
    <source>
        <dbReference type="Proteomes" id="UP000001996"/>
    </source>
</evidence>
<dbReference type="HOGENOM" id="CLU_026244_1_2_1"/>
<dbReference type="CDD" id="cd00680">
    <property type="entry name" value="RHO_alpha_C"/>
    <property type="match status" value="1"/>
</dbReference>
<dbReference type="Gene3D" id="3.90.380.10">
    <property type="entry name" value="Naphthalene 1,2-dioxygenase Alpha Subunit, Chain A, domain 1"/>
    <property type="match status" value="1"/>
</dbReference>
<dbReference type="InterPro" id="IPR036922">
    <property type="entry name" value="Rieske_2Fe-2S_sf"/>
</dbReference>
<evidence type="ECO:0000256" key="7">
    <source>
        <dbReference type="ARBA" id="ARBA00022714"/>
    </source>
</evidence>
<reference evidence="15 16" key="1">
    <citation type="journal article" date="2009" name="Nature">
        <title>Evolution of pathogenicity and sexual reproduction in eight Candida genomes.</title>
        <authorList>
            <person name="Butler G."/>
            <person name="Rasmussen M.D."/>
            <person name="Lin M.F."/>
            <person name="Santos M.A."/>
            <person name="Sakthikumar S."/>
            <person name="Munro C.A."/>
            <person name="Rheinbay E."/>
            <person name="Grabherr M."/>
            <person name="Forche A."/>
            <person name="Reedy J.L."/>
            <person name="Agrafioti I."/>
            <person name="Arnaud M.B."/>
            <person name="Bates S."/>
            <person name="Brown A.J."/>
            <person name="Brunke S."/>
            <person name="Costanzo M.C."/>
            <person name="Fitzpatrick D.A."/>
            <person name="de Groot P.W."/>
            <person name="Harris D."/>
            <person name="Hoyer L.L."/>
            <person name="Hube B."/>
            <person name="Klis F.M."/>
            <person name="Kodira C."/>
            <person name="Lennard N."/>
            <person name="Logue M.E."/>
            <person name="Martin R."/>
            <person name="Neiman A.M."/>
            <person name="Nikolaou E."/>
            <person name="Quail M.A."/>
            <person name="Quinn J."/>
            <person name="Santos M.C."/>
            <person name="Schmitzberger F.F."/>
            <person name="Sherlock G."/>
            <person name="Shah P."/>
            <person name="Silverstein K.A."/>
            <person name="Skrzypek M.S."/>
            <person name="Soll D."/>
            <person name="Staggs R."/>
            <person name="Stansfield I."/>
            <person name="Stumpf M.P."/>
            <person name="Sudbery P.E."/>
            <person name="Srikantha T."/>
            <person name="Zeng Q."/>
            <person name="Berman J."/>
            <person name="Berriman M."/>
            <person name="Heitman J."/>
            <person name="Gow N.A."/>
            <person name="Lorenz M.C."/>
            <person name="Birren B.W."/>
            <person name="Kellis M."/>
            <person name="Cuomo C.A."/>
        </authorList>
    </citation>
    <scope>NUCLEOTIDE SEQUENCE [LARGE SCALE GENOMIC DNA]</scope>
    <source>
        <strain evidence="16">ATCC 11503 / BCRC 21390 / CBS 2605 / JCM 1781 / NBRC 1676 / NRRL YB-4239</strain>
    </source>
</reference>
<evidence type="ECO:0000256" key="13">
    <source>
        <dbReference type="SAM" id="MobiDB-lite"/>
    </source>
</evidence>
<dbReference type="PANTHER" id="PTHR43756">
    <property type="entry name" value="CHOLINE MONOOXYGENASE, CHLOROPLASTIC"/>
    <property type="match status" value="1"/>
</dbReference>